<feature type="domain" description="HTH cro/C1-type" evidence="1">
    <location>
        <begin position="34"/>
        <end position="81"/>
    </location>
</feature>
<dbReference type="SUPFAM" id="SSF47413">
    <property type="entry name" value="lambda repressor-like DNA-binding domains"/>
    <property type="match status" value="1"/>
</dbReference>
<evidence type="ECO:0000313" key="3">
    <source>
        <dbReference type="Proteomes" id="UP000215896"/>
    </source>
</evidence>
<evidence type="ECO:0000313" key="2">
    <source>
        <dbReference type="EMBL" id="OYO13568.1"/>
    </source>
</evidence>
<dbReference type="PANTHER" id="PTHR35010">
    <property type="entry name" value="BLL4672 PROTEIN-RELATED"/>
    <property type="match status" value="1"/>
</dbReference>
<name>A0A255GCF2_9ACTN</name>
<gene>
    <name evidence="2" type="ORF">CGZ94_11440</name>
</gene>
<dbReference type="Proteomes" id="UP000215896">
    <property type="component" value="Unassembled WGS sequence"/>
</dbReference>
<dbReference type="Pfam" id="PF13560">
    <property type="entry name" value="HTH_31"/>
    <property type="match status" value="1"/>
</dbReference>
<dbReference type="InterPro" id="IPR010982">
    <property type="entry name" value="Lambda_DNA-bd_dom_sf"/>
</dbReference>
<protein>
    <submittedName>
        <fullName evidence="2">Transcriptional regulator</fullName>
    </submittedName>
</protein>
<accession>A0A255GCF2</accession>
<keyword evidence="3" id="KW-1185">Reference proteome</keyword>
<dbReference type="Pfam" id="PF17765">
    <property type="entry name" value="MLTR_LBD"/>
    <property type="match status" value="1"/>
</dbReference>
<dbReference type="Gene3D" id="1.10.260.40">
    <property type="entry name" value="lambda repressor-like DNA-binding domains"/>
    <property type="match status" value="1"/>
</dbReference>
<dbReference type="InterPro" id="IPR041413">
    <property type="entry name" value="MLTR_LBD"/>
</dbReference>
<dbReference type="AlphaFoldDB" id="A0A255GCF2"/>
<dbReference type="SMART" id="SM00530">
    <property type="entry name" value="HTH_XRE"/>
    <property type="match status" value="1"/>
</dbReference>
<evidence type="ECO:0000259" key="1">
    <source>
        <dbReference type="PROSITE" id="PS50943"/>
    </source>
</evidence>
<dbReference type="EMBL" id="NMVO01000013">
    <property type="protein sequence ID" value="OYO13568.1"/>
    <property type="molecule type" value="Genomic_DNA"/>
</dbReference>
<organism evidence="2 3">
    <name type="scientific">Enemella evansiae</name>
    <dbReference type="NCBI Taxonomy" id="2016499"/>
    <lineage>
        <taxon>Bacteria</taxon>
        <taxon>Bacillati</taxon>
        <taxon>Actinomycetota</taxon>
        <taxon>Actinomycetes</taxon>
        <taxon>Propionibacteriales</taxon>
        <taxon>Propionibacteriaceae</taxon>
        <taxon>Enemella</taxon>
    </lineage>
</organism>
<comment type="caution">
    <text evidence="2">The sequence shown here is derived from an EMBL/GenBank/DDBJ whole genome shotgun (WGS) entry which is preliminary data.</text>
</comment>
<reference evidence="2 3" key="1">
    <citation type="submission" date="2017-07" db="EMBL/GenBank/DDBJ databases">
        <title>Draft whole genome sequences of clinical Proprionibacteriaceae strains.</title>
        <authorList>
            <person name="Bernier A.-M."/>
            <person name="Bernard K."/>
            <person name="Domingo M.-C."/>
        </authorList>
    </citation>
    <scope>NUCLEOTIDE SEQUENCE [LARGE SCALE GENOMIC DNA]</scope>
    <source>
        <strain evidence="2 3">NML 030167</strain>
    </source>
</reference>
<proteinExistence type="predicted"/>
<dbReference type="Gene3D" id="3.30.450.180">
    <property type="match status" value="1"/>
</dbReference>
<dbReference type="OrthoDB" id="3212310at2"/>
<sequence length="304" mass="33675">MRRDELADFLRRRREALDPRDVGLHSHGRRRTPGLRREEVAMLATMSTDYYVRLEQGRSPQPSPQLLGALGRALRLSCDELHHLYLLAGQTPPLGPDATSRHVTPAVLHIMDRLVDTPVQVIDDLGNLIAQNPVADALFGCAHPADGEQRNIIRRWFTDPLLRAPFTADEIACLSRSHAADLRAAYTRRLALGADAEASELVETLLSESAEFAELWEQHEVEVRLTGTMKVDHPDVGRIELDVQTLTSPASDGQRIMIFTPPPCSDARSLLEVLSVIGSQRFGIAHDPVRTEQVPAPVTQPPTP</sequence>
<dbReference type="PROSITE" id="PS50943">
    <property type="entry name" value="HTH_CROC1"/>
    <property type="match status" value="1"/>
</dbReference>
<dbReference type="CDD" id="cd00093">
    <property type="entry name" value="HTH_XRE"/>
    <property type="match status" value="1"/>
</dbReference>
<dbReference type="InterPro" id="IPR001387">
    <property type="entry name" value="Cro/C1-type_HTH"/>
</dbReference>
<dbReference type="GO" id="GO:0003677">
    <property type="term" value="F:DNA binding"/>
    <property type="evidence" value="ECO:0007669"/>
    <property type="project" value="InterPro"/>
</dbReference>
<dbReference type="PANTHER" id="PTHR35010:SF2">
    <property type="entry name" value="BLL4672 PROTEIN"/>
    <property type="match status" value="1"/>
</dbReference>